<evidence type="ECO:0000313" key="16">
    <source>
        <dbReference type="EMBL" id="VFI32969.1"/>
    </source>
</evidence>
<dbReference type="EMBL" id="CAAXWD010000006">
    <property type="protein sequence ID" value="VQD07357.1"/>
    <property type="molecule type" value="Genomic_DNA"/>
</dbReference>
<feature type="domain" description="DpnD N-terminal" evidence="2">
    <location>
        <begin position="4"/>
        <end position="96"/>
    </location>
</feature>
<evidence type="ECO:0000313" key="15">
    <source>
        <dbReference type="EMBL" id="TVW84354.1"/>
    </source>
</evidence>
<dbReference type="InterPro" id="IPR056487">
    <property type="entry name" value="DpnD_N"/>
</dbReference>
<evidence type="ECO:0000313" key="13">
    <source>
        <dbReference type="EMBL" id="SUN90802.1"/>
    </source>
</evidence>
<evidence type="ECO:0000313" key="8">
    <source>
        <dbReference type="EMBL" id="MTV42104.1"/>
    </source>
</evidence>
<dbReference type="Proteomes" id="UP000310822">
    <property type="component" value="Unassembled WGS sequence"/>
</dbReference>
<dbReference type="Proteomes" id="UP000298847">
    <property type="component" value="Unassembled WGS sequence"/>
</dbReference>
<dbReference type="EMBL" id="WNIA01000001">
    <property type="protein sequence ID" value="MTV97572.1"/>
    <property type="molecule type" value="Genomic_DNA"/>
</dbReference>
<evidence type="ECO:0000313" key="27">
    <source>
        <dbReference type="Proteomes" id="UP000254854"/>
    </source>
</evidence>
<dbReference type="EMBL" id="CAAQRO010000009">
    <property type="protein sequence ID" value="VMC96272.1"/>
    <property type="molecule type" value="Genomic_DNA"/>
</dbReference>
<evidence type="ECO:0000313" key="9">
    <source>
        <dbReference type="EMBL" id="MTV62280.1"/>
    </source>
</evidence>
<accession>A0A098ZLH9</accession>
<evidence type="ECO:0000313" key="21">
    <source>
        <dbReference type="EMBL" id="VQD07357.1"/>
    </source>
</evidence>
<dbReference type="Proteomes" id="UP000729182">
    <property type="component" value="Unassembled WGS sequence"/>
</dbReference>
<dbReference type="AlphaFoldDB" id="A0A098ZLH9"/>
<evidence type="ECO:0000313" key="6">
    <source>
        <dbReference type="EMBL" id="COR51439.1"/>
    </source>
</evidence>
<reference evidence="28 29" key="4">
    <citation type="submission" date="2019-04" db="EMBL/GenBank/DDBJ databases">
        <authorList>
            <consortium name="Pathogen Informatics"/>
        </authorList>
    </citation>
    <scope>NUCLEOTIDE SEQUENCE [LARGE SCALE GENOMIC DNA]</scope>
    <source>
        <strain evidence="16">GPS_HK_21-sc-2296565</strain>
        <strain evidence="22 31">GPSC148</strain>
        <strain evidence="17 35">GPSC21</strain>
        <strain evidence="21 28">GPSC22</strain>
        <strain evidence="30 32">GPSC47</strain>
        <strain evidence="19 29">GPSC54</strain>
    </source>
</reference>
<evidence type="ECO:0000313" key="23">
    <source>
        <dbReference type="Proteomes" id="UP000042745"/>
    </source>
</evidence>
<evidence type="ECO:0000313" key="37">
    <source>
        <dbReference type="Proteomes" id="UP000467349"/>
    </source>
</evidence>
<evidence type="ECO:0000313" key="34">
    <source>
        <dbReference type="Proteomes" id="UP000320896"/>
    </source>
</evidence>
<evidence type="ECO:0000313" key="17">
    <source>
        <dbReference type="EMBL" id="VKB69715.1"/>
    </source>
</evidence>
<evidence type="ECO:0000313" key="3">
    <source>
        <dbReference type="EMBL" id="CEX61822.1"/>
    </source>
</evidence>
<dbReference type="Proteomes" id="UP000312530">
    <property type="component" value="Unassembled WGS sequence"/>
</dbReference>
<dbReference type="Pfam" id="PF14207">
    <property type="entry name" value="DpnD-PcfM"/>
    <property type="match status" value="1"/>
</dbReference>
<dbReference type="Proteomes" id="UP000254854">
    <property type="component" value="Unassembled WGS sequence"/>
</dbReference>
<dbReference type="EMBL" id="CAANCB010000008">
    <property type="protein sequence ID" value="VKB69715.1"/>
    <property type="molecule type" value="Genomic_DNA"/>
</dbReference>
<dbReference type="SMR" id="A0A098ZLH9"/>
<dbReference type="EMBL" id="CAASIK010000007">
    <property type="protein sequence ID" value="VNB54082.1"/>
    <property type="molecule type" value="Genomic_DNA"/>
</dbReference>
<dbReference type="Proteomes" id="UP000311381">
    <property type="component" value="Unassembled WGS sequence"/>
</dbReference>
<dbReference type="EMBL" id="CAAULE010000025">
    <property type="protein sequence ID" value="VOG87529.1"/>
    <property type="molecule type" value="Genomic_DNA"/>
</dbReference>
<evidence type="ECO:0000313" key="5">
    <source>
        <dbReference type="EMBL" id="CJA28452.1"/>
    </source>
</evidence>
<dbReference type="OrthoDB" id="2231338at2"/>
<evidence type="ECO:0000313" key="12">
    <source>
        <dbReference type="EMBL" id="MTW24302.1"/>
    </source>
</evidence>
<protein>
    <submittedName>
        <fullName evidence="3">DpnD protein</fullName>
    </submittedName>
    <submittedName>
        <fullName evidence="7">DpnD/PcfM family protein</fullName>
    </submittedName>
    <submittedName>
        <fullName evidence="9">Protein DpnD</fullName>
    </submittedName>
</protein>
<evidence type="ECO:0000313" key="31">
    <source>
        <dbReference type="Proteomes" id="UP000311674"/>
    </source>
</evidence>
<dbReference type="EMBL" id="WNHJ01000005">
    <property type="protein sequence ID" value="MTV62280.1"/>
    <property type="molecule type" value="Genomic_DNA"/>
</dbReference>
<dbReference type="EMBL" id="CKTV01000002">
    <property type="protein sequence ID" value="CJA28452.1"/>
    <property type="molecule type" value="Genomic_DNA"/>
</dbReference>
<evidence type="ECO:0000313" key="26">
    <source>
        <dbReference type="Proteomes" id="UP000048507"/>
    </source>
</evidence>
<dbReference type="EMBL" id="CRVC01000008">
    <property type="protein sequence ID" value="COR51439.1"/>
    <property type="molecule type" value="Genomic_DNA"/>
</dbReference>
<sequence length="153" mass="18057">MKTKQLVASEEVYDFLKVIWPDYETESRYDNLSLIVCTLSDPDCVRWLSENMKFGDEKQLALMKEKYGWEVGDKLPEWLHSSYHRLLLIGELLESNLKLKKYTVEITETLSRLVSIEAENPDEAERLVREKYKSCEIVLDADDFQDYDTSIYE</sequence>
<evidence type="ECO:0000313" key="22">
    <source>
        <dbReference type="EMBL" id="VSC31477.1"/>
    </source>
</evidence>
<dbReference type="EMBL" id="WNHU01000001">
    <property type="protein sequence ID" value="MTV42104.1"/>
    <property type="molecule type" value="Genomic_DNA"/>
</dbReference>
<reference evidence="7" key="7">
    <citation type="submission" date="2023-06" db="EMBL/GenBank/DDBJ databases">
        <title>PCVPA Blantyre Malawi Pneumococcal carriage surveillance isolates.</title>
        <authorList>
            <person name="Obolski U."/>
            <person name="Swarthout T.D."/>
            <person name="Kalizang'Oma A."/>
            <person name="Mwalukomo T.S."/>
            <person name="Cave R."/>
            <person name="Brown C."/>
            <person name="Cornick J."/>
            <person name="Kamng'Ona A."/>
            <person name="Msefula J."/>
            <person name="French N."/>
            <person name="Hyderman R."/>
        </authorList>
    </citation>
    <scope>NUCLEOTIDE SEQUENCE</scope>
    <source>
        <strain evidence="7">BVY8TH</strain>
    </source>
</reference>
<evidence type="ECO:0000313" key="20">
    <source>
        <dbReference type="EMBL" id="VOG87529.1"/>
    </source>
</evidence>
<evidence type="ECO:0000313" key="14">
    <source>
        <dbReference type="EMBL" id="TVW25977.1"/>
    </source>
</evidence>
<evidence type="ECO:0000313" key="28">
    <source>
        <dbReference type="Proteomes" id="UP000298847"/>
    </source>
</evidence>
<evidence type="ECO:0000313" key="39">
    <source>
        <dbReference type="Proteomes" id="UP000490982"/>
    </source>
</evidence>
<dbReference type="Proteomes" id="UP000320896">
    <property type="component" value="Unassembled WGS sequence"/>
</dbReference>
<dbReference type="EMBL" id="VMVH01000091">
    <property type="protein sequence ID" value="TVW25977.1"/>
    <property type="molecule type" value="Genomic_DNA"/>
</dbReference>
<dbReference type="Pfam" id="PF23117">
    <property type="entry name" value="DpnD_N"/>
    <property type="match status" value="1"/>
</dbReference>
<dbReference type="PATRIC" id="fig|1313.5273.peg.514"/>
<evidence type="ECO:0000259" key="2">
    <source>
        <dbReference type="Pfam" id="PF23117"/>
    </source>
</evidence>
<evidence type="ECO:0000313" key="32">
    <source>
        <dbReference type="Proteomes" id="UP000312530"/>
    </source>
</evidence>
<dbReference type="Proteomes" id="UP000042745">
    <property type="component" value="Unassembled WGS sequence"/>
</dbReference>
<dbReference type="EMBL" id="VMWH01000068">
    <property type="protein sequence ID" value="TVW84354.1"/>
    <property type="molecule type" value="Genomic_DNA"/>
</dbReference>
<dbReference type="Proteomes" id="UP000311674">
    <property type="component" value="Unassembled WGS sequence"/>
</dbReference>
<evidence type="ECO:0000313" key="33">
    <source>
        <dbReference type="Proteomes" id="UP000318940"/>
    </source>
</evidence>
<evidence type="ECO:0000313" key="30">
    <source>
        <dbReference type="Proteomes" id="UP000311381"/>
    </source>
</evidence>
<evidence type="ECO:0000259" key="1">
    <source>
        <dbReference type="Pfam" id="PF14207"/>
    </source>
</evidence>
<dbReference type="EMBL" id="CABBMN010000008">
    <property type="protein sequence ID" value="VSC31477.1"/>
    <property type="molecule type" value="Genomic_DNA"/>
</dbReference>
<dbReference type="Proteomes" id="UP001184693">
    <property type="component" value="Unassembled WGS sequence"/>
</dbReference>
<reference evidence="13 27" key="3">
    <citation type="submission" date="2018-06" db="EMBL/GenBank/DDBJ databases">
        <authorList>
            <consortium name="Pathogen Informatics"/>
            <person name="Doyle S."/>
        </authorList>
    </citation>
    <scope>NUCLEOTIDE SEQUENCE [LARGE SCALE GENOMIC DNA]</scope>
    <source>
        <strain evidence="13 27">NCTC13734</strain>
    </source>
</reference>
<dbReference type="RefSeq" id="WP_000850938.1">
    <property type="nucleotide sequence ID" value="NZ_AP017971.1"/>
</dbReference>
<dbReference type="Proteomes" id="UP000046095">
    <property type="component" value="Unassembled WGS sequence"/>
</dbReference>
<evidence type="ECO:0000313" key="29">
    <source>
        <dbReference type="Proteomes" id="UP000310822"/>
    </source>
</evidence>
<dbReference type="Proteomes" id="UP000318940">
    <property type="component" value="Unassembled WGS sequence"/>
</dbReference>
<dbReference type="Proteomes" id="UP000043005">
    <property type="component" value="Unassembled WGS sequence"/>
</dbReference>
<gene>
    <name evidence="3" type="primary">dpnD</name>
    <name evidence="15" type="ORF">AZJ70_06685</name>
    <name evidence="14" type="ORF">AZK02_09210</name>
    <name evidence="3" type="ORF">ERS019209_00280</name>
    <name evidence="4" type="ORF">ERS019486_00479</name>
    <name evidence="6" type="ORF">ERS021218_00873</name>
    <name evidence="5" type="ORF">ERS021383_00189</name>
    <name evidence="10" type="ORF">GM535_01760</name>
    <name evidence="11" type="ORF">GM536_00255</name>
    <name evidence="12" type="ORF">GM537_05430</name>
    <name evidence="9" type="ORF">GM539_02340</name>
    <name evidence="8" type="ORF">GM545_00265</name>
    <name evidence="13" type="ORF">NCTC13734_01972</name>
    <name evidence="7" type="ORF">RLG82_01365</name>
    <name evidence="18" type="ORF">SAMEA2627268_01407</name>
    <name evidence="20" type="ORF">SAMEA2696453_02052</name>
    <name evidence="19" type="ORF">SAMEA2783718_01278</name>
    <name evidence="17" type="ORF">SAMEA3353631_01563</name>
    <name evidence="21" type="ORF">SAMEA3354366_01811</name>
    <name evidence="22" type="ORF">SAMEA3390019_01130</name>
    <name evidence="16" type="ORF">SAMEA3431391_01710</name>
</gene>
<dbReference type="Proteomes" id="UP000474228">
    <property type="component" value="Unassembled WGS sequence"/>
</dbReference>
<evidence type="ECO:0000313" key="36">
    <source>
        <dbReference type="Proteomes" id="UP000437160"/>
    </source>
</evidence>
<evidence type="ECO:0000313" key="24">
    <source>
        <dbReference type="Proteomes" id="UP000043005"/>
    </source>
</evidence>
<evidence type="ECO:0000313" key="10">
    <source>
        <dbReference type="EMBL" id="MTV76057.1"/>
    </source>
</evidence>
<dbReference type="EMBL" id="WNHS01000017">
    <property type="protein sequence ID" value="MTW24302.1"/>
    <property type="molecule type" value="Genomic_DNA"/>
</dbReference>
<dbReference type="Proteomes" id="UP000048507">
    <property type="component" value="Unassembled WGS sequence"/>
</dbReference>
<evidence type="ECO:0000313" key="38">
    <source>
        <dbReference type="Proteomes" id="UP000474228"/>
    </source>
</evidence>
<reference evidence="6 25" key="1">
    <citation type="submission" date="2015-03" db="EMBL/GenBank/DDBJ databases">
        <authorList>
            <person name="Murphy D."/>
        </authorList>
    </citation>
    <scope>NUCLEOTIDE SEQUENCE [LARGE SCALE GENOMIC DNA]</scope>
    <source>
        <strain evidence="6 25">SMRU1708</strain>
    </source>
</reference>
<reference evidence="23 24" key="2">
    <citation type="submission" date="2015-03" db="EMBL/GenBank/DDBJ databases">
        <authorList>
            <consortium name="Pathogen Informatics"/>
            <person name="Murphy D."/>
        </authorList>
    </citation>
    <scope>NUCLEOTIDE SEQUENCE [LARGE SCALE GENOMIC DNA]</scope>
    <source>
        <strain evidence="5 24">SMRU1873</strain>
        <strain evidence="4">SMRU328</strain>
        <strain evidence="3">SMRU51</strain>
        <strain evidence="23 26">type strain: N</strain>
    </source>
</reference>
<proteinExistence type="predicted"/>
<reference evidence="36 37" key="6">
    <citation type="submission" date="2019-11" db="EMBL/GenBank/DDBJ databases">
        <title>Growth characteristics of pneumococcus vary with the chemical composition of the capsule and with environmental conditions.</title>
        <authorList>
            <person name="Tothpal A."/>
            <person name="Desobry K."/>
            <person name="Joshi S."/>
            <person name="Wyllie A.L."/>
            <person name="Weinberger D.M."/>
        </authorList>
    </citation>
    <scope>NUCLEOTIDE SEQUENCE [LARGE SCALE GENOMIC DNA]</scope>
    <source>
        <strain evidence="8">Pnumococcus09N</strain>
        <strain evidence="37">pnumococcus09N</strain>
        <strain evidence="10">Pnumococcus10A</strain>
        <strain evidence="36">pnumococcus19F</strain>
        <strain evidence="11">Pnumococcus19F</strain>
        <strain evidence="9">Pnumococcus22F</strain>
        <strain evidence="38">pnumococcus22F</strain>
        <strain evidence="12">Pnumococcus23A</strain>
        <strain evidence="39">pnumococcus23A</strain>
    </source>
</reference>
<name>A0A098ZLH9_STREE</name>
<evidence type="ECO:0000313" key="7">
    <source>
        <dbReference type="EMBL" id="MDS8037713.1"/>
    </source>
</evidence>
<dbReference type="Proteomes" id="UP000437160">
    <property type="component" value="Unassembled WGS sequence"/>
</dbReference>
<dbReference type="Proteomes" id="UP000490982">
    <property type="component" value="Unassembled WGS sequence"/>
</dbReference>
<evidence type="ECO:0000313" key="4">
    <source>
        <dbReference type="EMBL" id="CIS29997.1"/>
    </source>
</evidence>
<dbReference type="Proteomes" id="UP000358702">
    <property type="component" value="Unassembled WGS sequence"/>
</dbReference>
<dbReference type="InterPro" id="IPR025575">
    <property type="entry name" value="DpnD/PcfM_C"/>
</dbReference>
<evidence type="ECO:0000313" key="18">
    <source>
        <dbReference type="EMBL" id="VMC96272.1"/>
    </source>
</evidence>
<evidence type="ECO:0000313" key="35">
    <source>
        <dbReference type="Proteomes" id="UP000358702"/>
    </source>
</evidence>
<organism evidence="9 38">
    <name type="scientific">Streptococcus pneumoniae</name>
    <dbReference type="NCBI Taxonomy" id="1313"/>
    <lineage>
        <taxon>Bacteria</taxon>
        <taxon>Bacillati</taxon>
        <taxon>Bacillota</taxon>
        <taxon>Bacilli</taxon>
        <taxon>Lactobacillales</taxon>
        <taxon>Streptococcaceae</taxon>
        <taxon>Streptococcus</taxon>
    </lineage>
</organism>
<dbReference type="EMBL" id="CKGU01000004">
    <property type="protein sequence ID" value="CIS29997.1"/>
    <property type="molecule type" value="Genomic_DNA"/>
</dbReference>
<evidence type="ECO:0000313" key="19">
    <source>
        <dbReference type="EMBL" id="VNB54082.1"/>
    </source>
</evidence>
<dbReference type="Proteomes" id="UP000467349">
    <property type="component" value="Unassembled WGS sequence"/>
</dbReference>
<dbReference type="EMBL" id="CFFA01000002">
    <property type="protein sequence ID" value="CEX61822.1"/>
    <property type="molecule type" value="Genomic_DNA"/>
</dbReference>
<dbReference type="EMBL" id="WNHN01000004">
    <property type="protein sequence ID" value="MTV76057.1"/>
    <property type="molecule type" value="Genomic_DNA"/>
</dbReference>
<reference evidence="33 34" key="5">
    <citation type="submission" date="2019-07" db="EMBL/GenBank/DDBJ databases">
        <authorList>
            <person name="Mohale T."/>
        </authorList>
    </citation>
    <scope>NUCLEOTIDE SEQUENCE [LARGE SCALE GENOMIC DNA]</scope>
    <source>
        <strain evidence="15 34">NTPn 126</strain>
        <strain evidence="14 33">NTPn 189</strain>
    </source>
</reference>
<dbReference type="EMBL" id="JAVPGZ010000060">
    <property type="protein sequence ID" value="MDS8037713.1"/>
    <property type="molecule type" value="Genomic_DNA"/>
</dbReference>
<dbReference type="Proteomes" id="UP000290138">
    <property type="component" value="Chromosome"/>
</dbReference>
<feature type="domain" description="DpnD/PcfM-like C-terminal" evidence="1">
    <location>
        <begin position="102"/>
        <end position="147"/>
    </location>
</feature>
<dbReference type="EMBL" id="UHFW01000006">
    <property type="protein sequence ID" value="SUN90802.1"/>
    <property type="molecule type" value="Genomic_DNA"/>
</dbReference>
<dbReference type="EMBL" id="LR216058">
    <property type="protein sequence ID" value="VFI32969.1"/>
    <property type="molecule type" value="Genomic_DNA"/>
</dbReference>
<evidence type="ECO:0000313" key="11">
    <source>
        <dbReference type="EMBL" id="MTV97572.1"/>
    </source>
</evidence>
<evidence type="ECO:0000313" key="25">
    <source>
        <dbReference type="Proteomes" id="UP000046095"/>
    </source>
</evidence>